<dbReference type="Gene3D" id="3.30.110.70">
    <property type="entry name" value="Hypothetical protein apc22750. Chain B"/>
    <property type="match status" value="1"/>
</dbReference>
<evidence type="ECO:0000313" key="4">
    <source>
        <dbReference type="Proteomes" id="UP000254209"/>
    </source>
</evidence>
<dbReference type="InterPro" id="IPR002765">
    <property type="entry name" value="UPF0145_YbjQ-like"/>
</dbReference>
<keyword evidence="2" id="KW-0472">Membrane</keyword>
<feature type="transmembrane region" description="Helical" evidence="2">
    <location>
        <begin position="6"/>
        <end position="25"/>
    </location>
</feature>
<proteinExistence type="inferred from homology"/>
<dbReference type="PANTHER" id="PTHR34068">
    <property type="entry name" value="UPF0145 PROTEIN YBJQ"/>
    <property type="match status" value="1"/>
</dbReference>
<dbReference type="AlphaFoldDB" id="A0A376BME3"/>
<dbReference type="EMBL" id="UFSO01000002">
    <property type="protein sequence ID" value="SSY70937.1"/>
    <property type="molecule type" value="Genomic_DNA"/>
</dbReference>
<evidence type="ECO:0000256" key="1">
    <source>
        <dbReference type="ARBA" id="ARBA00010751"/>
    </source>
</evidence>
<evidence type="ECO:0000313" key="3">
    <source>
        <dbReference type="EMBL" id="SSY70937.1"/>
    </source>
</evidence>
<protein>
    <submittedName>
        <fullName evidence="3">Domain of uncharacterized function (DUF74)</fullName>
    </submittedName>
</protein>
<dbReference type="OrthoDB" id="530049at2"/>
<dbReference type="STRING" id="1120980.GCA_000745955_01949"/>
<sequence>MSIQDLIAEFAGWIIFFIVLIVAYFTGSRDEKKHYASILAREDELRHIRVIPVKRPPRVFCDQHLVVGSVVVSSNAFTRFLAGFRNFFGGNVRSYESLLDRARREAILRMKAQAEEHGANLILNVKLETATLGNIHDPRQAAQNATVEVLAYGTAGKIIQKPKA</sequence>
<evidence type="ECO:0000256" key="2">
    <source>
        <dbReference type="SAM" id="Phobius"/>
    </source>
</evidence>
<name>A0A376BME3_9NEIS</name>
<gene>
    <name evidence="3" type="primary">ybjQ_2</name>
    <name evidence="3" type="ORF">NCTC10283_01059</name>
</gene>
<reference evidence="3 4" key="1">
    <citation type="submission" date="2018-06" db="EMBL/GenBank/DDBJ databases">
        <authorList>
            <consortium name="Pathogen Informatics"/>
            <person name="Doyle S."/>
        </authorList>
    </citation>
    <scope>NUCLEOTIDE SEQUENCE [LARGE SCALE GENOMIC DNA]</scope>
    <source>
        <strain evidence="3 4">NCTC10283</strain>
    </source>
</reference>
<dbReference type="InterPro" id="IPR035439">
    <property type="entry name" value="UPF0145_dom_sf"/>
</dbReference>
<dbReference type="SUPFAM" id="SSF117782">
    <property type="entry name" value="YbjQ-like"/>
    <property type="match status" value="1"/>
</dbReference>
<keyword evidence="4" id="KW-1185">Reference proteome</keyword>
<comment type="similarity">
    <text evidence="1">Belongs to the UPF0145 family.</text>
</comment>
<keyword evidence="2" id="KW-1133">Transmembrane helix</keyword>
<keyword evidence="2" id="KW-0812">Transmembrane</keyword>
<dbReference type="Proteomes" id="UP000254209">
    <property type="component" value="Unassembled WGS sequence"/>
</dbReference>
<accession>A0A376BME3</accession>
<dbReference type="RefSeq" id="WP_051968571.1">
    <property type="nucleotide sequence ID" value="NZ_CP091519.2"/>
</dbReference>
<organism evidence="3 4">
    <name type="scientific">Alysiella crassa</name>
    <dbReference type="NCBI Taxonomy" id="153491"/>
    <lineage>
        <taxon>Bacteria</taxon>
        <taxon>Pseudomonadati</taxon>
        <taxon>Pseudomonadota</taxon>
        <taxon>Betaproteobacteria</taxon>
        <taxon>Neisseriales</taxon>
        <taxon>Neisseriaceae</taxon>
        <taxon>Alysiella</taxon>
    </lineage>
</organism>
<dbReference type="Pfam" id="PF01906">
    <property type="entry name" value="YbjQ_1"/>
    <property type="match status" value="1"/>
</dbReference>